<evidence type="ECO:0000313" key="2">
    <source>
        <dbReference type="Proteomes" id="UP001062846"/>
    </source>
</evidence>
<keyword evidence="2" id="KW-1185">Reference proteome</keyword>
<name>A0ACC0LB02_RHOML</name>
<proteinExistence type="predicted"/>
<gene>
    <name evidence="1" type="ORF">RHMOL_Rhmol13G0229800</name>
</gene>
<protein>
    <submittedName>
        <fullName evidence="1">Uncharacterized protein</fullName>
    </submittedName>
</protein>
<comment type="caution">
    <text evidence="1">The sequence shown here is derived from an EMBL/GenBank/DDBJ whole genome shotgun (WGS) entry which is preliminary data.</text>
</comment>
<accession>A0ACC0LB02</accession>
<dbReference type="Proteomes" id="UP001062846">
    <property type="component" value="Chromosome 13"/>
</dbReference>
<dbReference type="EMBL" id="CM046400">
    <property type="protein sequence ID" value="KAI8525426.1"/>
    <property type="molecule type" value="Genomic_DNA"/>
</dbReference>
<sequence>MKRTITKYRQMIGLPTWKCSSGSSVVLSPEVDEVLGRTNRLDFENPAKSGVAMAVVGGEDKCRTSSILSADCGFVPSSSPLCSQSLEDLLAPTRTPDLVPQLRLSAGDAFESISIVHTSSERIHSQSSSDSKSNLPHPLVELLCSPDSYVQPHFYSQEMVGADHAVIEQGAFAGNVESGNMN</sequence>
<organism evidence="1 2">
    <name type="scientific">Rhododendron molle</name>
    <name type="common">Chinese azalea</name>
    <name type="synonym">Azalea mollis</name>
    <dbReference type="NCBI Taxonomy" id="49168"/>
    <lineage>
        <taxon>Eukaryota</taxon>
        <taxon>Viridiplantae</taxon>
        <taxon>Streptophyta</taxon>
        <taxon>Embryophyta</taxon>
        <taxon>Tracheophyta</taxon>
        <taxon>Spermatophyta</taxon>
        <taxon>Magnoliopsida</taxon>
        <taxon>eudicotyledons</taxon>
        <taxon>Gunneridae</taxon>
        <taxon>Pentapetalae</taxon>
        <taxon>asterids</taxon>
        <taxon>Ericales</taxon>
        <taxon>Ericaceae</taxon>
        <taxon>Ericoideae</taxon>
        <taxon>Rhodoreae</taxon>
        <taxon>Rhododendron</taxon>
    </lineage>
</organism>
<reference evidence="1" key="1">
    <citation type="submission" date="2022-02" db="EMBL/GenBank/DDBJ databases">
        <title>Plant Genome Project.</title>
        <authorList>
            <person name="Zhang R.-G."/>
        </authorList>
    </citation>
    <scope>NUCLEOTIDE SEQUENCE</scope>
    <source>
        <strain evidence="1">AT1</strain>
    </source>
</reference>
<evidence type="ECO:0000313" key="1">
    <source>
        <dbReference type="EMBL" id="KAI8525426.1"/>
    </source>
</evidence>